<keyword evidence="2" id="KW-1185">Reference proteome</keyword>
<organism evidence="1 2">
    <name type="scientific">Geovibrio thiophilus</name>
    <dbReference type="NCBI Taxonomy" id="139438"/>
    <lineage>
        <taxon>Bacteria</taxon>
        <taxon>Pseudomonadati</taxon>
        <taxon>Deferribacterota</taxon>
        <taxon>Deferribacteres</taxon>
        <taxon>Deferribacterales</taxon>
        <taxon>Geovibrionaceae</taxon>
        <taxon>Geovibrio</taxon>
    </lineage>
</organism>
<evidence type="ECO:0000313" key="2">
    <source>
        <dbReference type="Proteomes" id="UP000287502"/>
    </source>
</evidence>
<dbReference type="Proteomes" id="UP000287502">
    <property type="component" value="Chromosome"/>
</dbReference>
<evidence type="ECO:0000313" key="1">
    <source>
        <dbReference type="EMBL" id="QAR33091.1"/>
    </source>
</evidence>
<dbReference type="RefSeq" id="WP_128466377.1">
    <property type="nucleotide sequence ID" value="NZ_CP035108.1"/>
</dbReference>
<name>A0A410JYF7_9BACT</name>
<sequence>MGKIIFLFLIAFAFDTCYSFDNIGKIDTVGGVSKKYRISSQEKEFIPERMYKTQDSFVYERSENEITGCVPQIVCNTPWVVTNNNYKVEGTSNIYNLWVNASTLVRYGGEEDICGAIPYIADSIYTKVGVFPENQRLLYESEKTVYNTSELILTSGKKTHFGVPAPCGIRSSHRVTINGESLSYSLKNGCIGYPHGVSDSEVLLYGAE</sequence>
<dbReference type="AlphaFoldDB" id="A0A410JYF7"/>
<reference evidence="1 2" key="1">
    <citation type="submission" date="2019-01" db="EMBL/GenBank/DDBJ databases">
        <title>Geovibrio thiophilus DSM 11263, complete genome.</title>
        <authorList>
            <person name="Spring S."/>
            <person name="Bunk B."/>
            <person name="Sproer C."/>
        </authorList>
    </citation>
    <scope>NUCLEOTIDE SEQUENCE [LARGE SCALE GENOMIC DNA]</scope>
    <source>
        <strain evidence="1 2">DSM 11263</strain>
    </source>
</reference>
<proteinExistence type="predicted"/>
<accession>A0A410JYF7</accession>
<gene>
    <name evidence="1" type="ORF">EP073_06640</name>
</gene>
<dbReference type="EMBL" id="CP035108">
    <property type="protein sequence ID" value="QAR33091.1"/>
    <property type="molecule type" value="Genomic_DNA"/>
</dbReference>
<dbReference type="KEGG" id="gtl:EP073_06640"/>
<protein>
    <submittedName>
        <fullName evidence="1">Uncharacterized protein</fullName>
    </submittedName>
</protein>